<dbReference type="GO" id="GO:0003700">
    <property type="term" value="F:DNA-binding transcription factor activity"/>
    <property type="evidence" value="ECO:0007669"/>
    <property type="project" value="InterPro"/>
</dbReference>
<evidence type="ECO:0000259" key="3">
    <source>
        <dbReference type="SMART" id="SM00906"/>
    </source>
</evidence>
<dbReference type="GO" id="GO:0006351">
    <property type="term" value="P:DNA-templated transcription"/>
    <property type="evidence" value="ECO:0007669"/>
    <property type="project" value="InterPro"/>
</dbReference>
<dbReference type="STRING" id="1283841.A0A084QRL9"/>
<feature type="compositionally biased region" description="Basic and acidic residues" evidence="2">
    <location>
        <begin position="44"/>
        <end position="56"/>
    </location>
</feature>
<keyword evidence="1" id="KW-0539">Nucleus</keyword>
<dbReference type="InterPro" id="IPR007219">
    <property type="entry name" value="XnlR_reg_dom"/>
</dbReference>
<dbReference type="InParanoid" id="A0A084QRL9"/>
<dbReference type="AlphaFoldDB" id="A0A084QRL9"/>
<dbReference type="Proteomes" id="UP000028524">
    <property type="component" value="Unassembled WGS sequence"/>
</dbReference>
<reference evidence="4 5" key="1">
    <citation type="journal article" date="2014" name="BMC Genomics">
        <title>Comparative genome sequencing reveals chemotype-specific gene clusters in the toxigenic black mold Stachybotrys.</title>
        <authorList>
            <person name="Semeiks J."/>
            <person name="Borek D."/>
            <person name="Otwinowski Z."/>
            <person name="Grishin N.V."/>
        </authorList>
    </citation>
    <scope>NUCLEOTIDE SEQUENCE [LARGE SCALE GENOMIC DNA]</scope>
    <source>
        <strain evidence="4 5">IBT 40285</strain>
    </source>
</reference>
<feature type="compositionally biased region" description="Polar residues" evidence="2">
    <location>
        <begin position="27"/>
        <end position="42"/>
    </location>
</feature>
<dbReference type="HOGENOM" id="CLU_005767_3_1_1"/>
<dbReference type="GO" id="GO:0008270">
    <property type="term" value="F:zinc ion binding"/>
    <property type="evidence" value="ECO:0007669"/>
    <property type="project" value="InterPro"/>
</dbReference>
<evidence type="ECO:0000313" key="5">
    <source>
        <dbReference type="Proteomes" id="UP000028524"/>
    </source>
</evidence>
<dbReference type="OMA" id="GINDKDC"/>
<feature type="compositionally biased region" description="Low complexity" evidence="2">
    <location>
        <begin position="468"/>
        <end position="480"/>
    </location>
</feature>
<dbReference type="GO" id="GO:0003677">
    <property type="term" value="F:DNA binding"/>
    <property type="evidence" value="ECO:0007669"/>
    <property type="project" value="InterPro"/>
</dbReference>
<evidence type="ECO:0000313" key="4">
    <source>
        <dbReference type="EMBL" id="KFA66604.1"/>
    </source>
</evidence>
<keyword evidence="5" id="KW-1185">Reference proteome</keyword>
<proteinExistence type="predicted"/>
<dbReference type="SMART" id="SM00906">
    <property type="entry name" value="Fungal_trans"/>
    <property type="match status" value="1"/>
</dbReference>
<evidence type="ECO:0000256" key="2">
    <source>
        <dbReference type="SAM" id="MobiDB-lite"/>
    </source>
</evidence>
<name>A0A084QRL9_STAC4</name>
<dbReference type="CDD" id="cd12148">
    <property type="entry name" value="fungal_TF_MHR"/>
    <property type="match status" value="1"/>
</dbReference>
<dbReference type="PANTHER" id="PTHR46910">
    <property type="entry name" value="TRANSCRIPTION FACTOR PDR1"/>
    <property type="match status" value="1"/>
</dbReference>
<feature type="domain" description="Xylanolytic transcriptional activator regulatory" evidence="3">
    <location>
        <begin position="262"/>
        <end position="333"/>
    </location>
</feature>
<organism evidence="4 5">
    <name type="scientific">Stachybotrys chlorohalonatus (strain IBT 40285)</name>
    <dbReference type="NCBI Taxonomy" id="1283841"/>
    <lineage>
        <taxon>Eukaryota</taxon>
        <taxon>Fungi</taxon>
        <taxon>Dikarya</taxon>
        <taxon>Ascomycota</taxon>
        <taxon>Pezizomycotina</taxon>
        <taxon>Sordariomycetes</taxon>
        <taxon>Hypocreomycetidae</taxon>
        <taxon>Hypocreales</taxon>
        <taxon>Stachybotryaceae</taxon>
        <taxon>Stachybotrys</taxon>
    </lineage>
</organism>
<protein>
    <recommendedName>
        <fullName evidence="3">Xylanolytic transcriptional activator regulatory domain-containing protein</fullName>
    </recommendedName>
</protein>
<feature type="non-terminal residue" evidence="4">
    <location>
        <position position="1"/>
    </location>
</feature>
<dbReference type="InterPro" id="IPR050987">
    <property type="entry name" value="AtrR-like"/>
</dbReference>
<dbReference type="EMBL" id="KL660420">
    <property type="protein sequence ID" value="KFA66604.1"/>
    <property type="molecule type" value="Genomic_DNA"/>
</dbReference>
<feature type="region of interest" description="Disordered" evidence="2">
    <location>
        <begin position="1"/>
        <end position="80"/>
    </location>
</feature>
<accession>A0A084QRL9</accession>
<dbReference type="Pfam" id="PF04082">
    <property type="entry name" value="Fungal_trans"/>
    <property type="match status" value="1"/>
</dbReference>
<evidence type="ECO:0000256" key="1">
    <source>
        <dbReference type="ARBA" id="ARBA00023242"/>
    </source>
</evidence>
<dbReference type="PANTHER" id="PTHR46910:SF8">
    <property type="entry name" value="ZN(II)2CYS6 TRANSCRIPTION FACTOR (EUROFUNG)"/>
    <property type="match status" value="1"/>
</dbReference>
<feature type="region of interest" description="Disordered" evidence="2">
    <location>
        <begin position="464"/>
        <end position="499"/>
    </location>
</feature>
<gene>
    <name evidence="4" type="ORF">S40285_09347</name>
</gene>
<dbReference type="OrthoDB" id="3266505at2759"/>
<sequence>RQRTESSRSNQEADPGHHHQSYHGNHGSHSPTSSNARQNGTNRLPDRSHEPGDSEPSRAPSPDALTNPEAEVPETEPRAGQSMIGLTREIFQLSSQNLDQIATSALPDGGPQAHSGDASLESLGTERLPILSILGWELPPEPTMRVLLEEYFVSVHWFSLVILEPKFRAQFKSIHDGNASPEQKPFLVLLSVVLALASWYCSKRLSPESNEHEVLWSEWASALTRHIESQIFEIMDGNTVEHIQAIILLGSYHCYHGKPKAAFALLGAVIKTAQAIGLHREPTRGSANDIEERKRTWWTIYTWDRWSSITYGRPFGIDDKDCTISMPRDFYENRLFASEAHQEELVCYSAYQRELNKLYVTASPILKCIFSARSSASLSSWSRTSEAWNLDLMTQTQQKMKLWRAGLPGHLVFDFGQDIMLHSSAAVRAHRLQALSLQLTFDHLIIFFHRSLLAKQLHNLSQRKAPENSISPNQSSSIFSTDTARLERQPTSQSPSSPEEWWEAALRTSRVTQLPYTIQLATDGHLVAFLGINLLNAAVVLVICALTNPLTDKAQEAKRNITRVARLQEILGKRSKLALQSSAILRSMIYIIVQKEAEAMLASVGSMIDSGTGSEPASMLQAHQHPFYSVEDALRLPFTLPGDEINYVGPASSYFLEPREDEGRRLNESLATVQRVFVENEVAQLPPNGAPATAMHFGRSLDNIVGGGHSQPLHQQQHHSIERGSTNIGVEDDLFWMWNSLDGAALFQMQ</sequence>